<name>A0ABW2JZZ2_9BACI</name>
<proteinExistence type="predicted"/>
<evidence type="ECO:0000313" key="2">
    <source>
        <dbReference type="Proteomes" id="UP001596494"/>
    </source>
</evidence>
<organism evidence="1 2">
    <name type="scientific">Halobacillus campisalis</name>
    <dbReference type="NCBI Taxonomy" id="435909"/>
    <lineage>
        <taxon>Bacteria</taxon>
        <taxon>Bacillati</taxon>
        <taxon>Bacillota</taxon>
        <taxon>Bacilli</taxon>
        <taxon>Bacillales</taxon>
        <taxon>Bacillaceae</taxon>
        <taxon>Halobacillus</taxon>
    </lineage>
</organism>
<evidence type="ECO:0000313" key="1">
    <source>
        <dbReference type="EMBL" id="MFC7319321.1"/>
    </source>
</evidence>
<protein>
    <submittedName>
        <fullName evidence="1">Uncharacterized protein</fullName>
    </submittedName>
</protein>
<dbReference type="Proteomes" id="UP001596494">
    <property type="component" value="Unassembled WGS sequence"/>
</dbReference>
<gene>
    <name evidence="1" type="ORF">ACFQMN_00305</name>
</gene>
<reference evidence="2" key="1">
    <citation type="journal article" date="2019" name="Int. J. Syst. Evol. Microbiol.">
        <title>The Global Catalogue of Microorganisms (GCM) 10K type strain sequencing project: providing services to taxonomists for standard genome sequencing and annotation.</title>
        <authorList>
            <consortium name="The Broad Institute Genomics Platform"/>
            <consortium name="The Broad Institute Genome Sequencing Center for Infectious Disease"/>
            <person name="Wu L."/>
            <person name="Ma J."/>
        </authorList>
    </citation>
    <scope>NUCLEOTIDE SEQUENCE [LARGE SCALE GENOMIC DNA]</scope>
    <source>
        <strain evidence="2">CCUG 73951</strain>
    </source>
</reference>
<sequence>MMKNFLKDSRTFLLFSLVLLGLFAFKEADAQPVEERTIIEHFDSDESVYMKEEILIQN</sequence>
<accession>A0ABW2JZZ2</accession>
<comment type="caution">
    <text evidence="1">The sequence shown here is derived from an EMBL/GenBank/DDBJ whole genome shotgun (WGS) entry which is preliminary data.</text>
</comment>
<dbReference type="EMBL" id="JBHTBY010000001">
    <property type="protein sequence ID" value="MFC7319321.1"/>
    <property type="molecule type" value="Genomic_DNA"/>
</dbReference>
<keyword evidence="2" id="KW-1185">Reference proteome</keyword>